<evidence type="ECO:0000256" key="5">
    <source>
        <dbReference type="SAM" id="Coils"/>
    </source>
</evidence>
<evidence type="ECO:0000259" key="7">
    <source>
        <dbReference type="PROSITE" id="PS50977"/>
    </source>
</evidence>
<dbReference type="Pfam" id="PF02909">
    <property type="entry name" value="TetR_C_1"/>
    <property type="match status" value="1"/>
</dbReference>
<dbReference type="GO" id="GO:0003700">
    <property type="term" value="F:DNA-binding transcription factor activity"/>
    <property type="evidence" value="ECO:0007669"/>
    <property type="project" value="TreeGrafter"/>
</dbReference>
<dbReference type="GO" id="GO:0045892">
    <property type="term" value="P:negative regulation of DNA-templated transcription"/>
    <property type="evidence" value="ECO:0007669"/>
    <property type="project" value="InterPro"/>
</dbReference>
<feature type="coiled-coil region" evidence="5">
    <location>
        <begin position="257"/>
        <end position="284"/>
    </location>
</feature>
<proteinExistence type="predicted"/>
<dbReference type="InterPro" id="IPR036271">
    <property type="entry name" value="Tet_transcr_reg_TetR-rel_C_sf"/>
</dbReference>
<dbReference type="InterPro" id="IPR004111">
    <property type="entry name" value="Repressor_TetR_C"/>
</dbReference>
<keyword evidence="2 4" id="KW-0238">DNA-binding</keyword>
<evidence type="ECO:0000256" key="2">
    <source>
        <dbReference type="ARBA" id="ARBA00023125"/>
    </source>
</evidence>
<dbReference type="EMBL" id="FNIR01000002">
    <property type="protein sequence ID" value="SDN87433.1"/>
    <property type="molecule type" value="Genomic_DNA"/>
</dbReference>
<keyword evidence="9" id="KW-1185">Reference proteome</keyword>
<reference evidence="9" key="1">
    <citation type="submission" date="2016-10" db="EMBL/GenBank/DDBJ databases">
        <authorList>
            <person name="Varghese N."/>
            <person name="Submissions S."/>
        </authorList>
    </citation>
    <scope>NUCLEOTIDE SEQUENCE [LARGE SCALE GENOMIC DNA]</scope>
    <source>
        <strain evidence="9">DSM 45843</strain>
    </source>
</reference>
<evidence type="ECO:0000256" key="3">
    <source>
        <dbReference type="ARBA" id="ARBA00023163"/>
    </source>
</evidence>
<name>A0A1H0EYM6_9ACTN</name>
<dbReference type="PANTHER" id="PTHR30055:SF151">
    <property type="entry name" value="TRANSCRIPTIONAL REGULATORY PROTEIN"/>
    <property type="match status" value="1"/>
</dbReference>
<protein>
    <submittedName>
        <fullName evidence="8">Transcriptional regulator, TetR family</fullName>
    </submittedName>
</protein>
<accession>A0A1H0EYM6</accession>
<keyword evidence="5" id="KW-0175">Coiled coil</keyword>
<feature type="domain" description="HTH tetR-type" evidence="7">
    <location>
        <begin position="66"/>
        <end position="126"/>
    </location>
</feature>
<keyword evidence="3" id="KW-0804">Transcription</keyword>
<sequence length="306" mass="33378">MTPPTPGPHDDAERDVAAVVQQDVGAVVEGGVEPPDHPDDPDLPENRGLRAAQDAVGPPDLGTRVPLDRARIIEGAIEYVDAHGLPMLTMRRLGAALGVEAMSLYRYVPGRDDLLDGVVDTVVDELFADPDVHFEPRHGWQDYLQRLAHGVRRIALAHPALFPLVATRPPAAPWVRPPLRSLKWVESLLRALHTNGFTSVQAVVAYRAYTSFLLGHLLLEVAQRGVAINAIDDPDGSPSGDPLDLVEFPLIVELQPLLSLDETLTEFEESLESLLDRLQTMLDTGSHHLPPTGFEEHAVDLPQTGI</sequence>
<dbReference type="SUPFAM" id="SSF46689">
    <property type="entry name" value="Homeodomain-like"/>
    <property type="match status" value="1"/>
</dbReference>
<feature type="compositionally biased region" description="Low complexity" evidence="6">
    <location>
        <begin position="17"/>
        <end position="33"/>
    </location>
</feature>
<dbReference type="PROSITE" id="PS50977">
    <property type="entry name" value="HTH_TETR_2"/>
    <property type="match status" value="1"/>
</dbReference>
<feature type="DNA-binding region" description="H-T-H motif" evidence="4">
    <location>
        <begin position="89"/>
        <end position="108"/>
    </location>
</feature>
<evidence type="ECO:0000313" key="8">
    <source>
        <dbReference type="EMBL" id="SDN87433.1"/>
    </source>
</evidence>
<evidence type="ECO:0000313" key="9">
    <source>
        <dbReference type="Proteomes" id="UP000199088"/>
    </source>
</evidence>
<dbReference type="PANTHER" id="PTHR30055">
    <property type="entry name" value="HTH-TYPE TRANSCRIPTIONAL REGULATOR RUTR"/>
    <property type="match status" value="1"/>
</dbReference>
<organism evidence="8 9">
    <name type="scientific">Klenkia soli</name>
    <dbReference type="NCBI Taxonomy" id="1052260"/>
    <lineage>
        <taxon>Bacteria</taxon>
        <taxon>Bacillati</taxon>
        <taxon>Actinomycetota</taxon>
        <taxon>Actinomycetes</taxon>
        <taxon>Geodermatophilales</taxon>
        <taxon>Geodermatophilaceae</taxon>
        <taxon>Klenkia</taxon>
    </lineage>
</organism>
<dbReference type="RefSeq" id="WP_242653825.1">
    <property type="nucleotide sequence ID" value="NZ_FNIR01000002.1"/>
</dbReference>
<keyword evidence="1" id="KW-0805">Transcription regulation</keyword>
<dbReference type="Proteomes" id="UP000199088">
    <property type="component" value="Unassembled WGS sequence"/>
</dbReference>
<evidence type="ECO:0000256" key="4">
    <source>
        <dbReference type="PROSITE-ProRule" id="PRU00335"/>
    </source>
</evidence>
<dbReference type="GO" id="GO:0000976">
    <property type="term" value="F:transcription cis-regulatory region binding"/>
    <property type="evidence" value="ECO:0007669"/>
    <property type="project" value="TreeGrafter"/>
</dbReference>
<evidence type="ECO:0000256" key="1">
    <source>
        <dbReference type="ARBA" id="ARBA00023015"/>
    </source>
</evidence>
<evidence type="ECO:0000256" key="6">
    <source>
        <dbReference type="SAM" id="MobiDB-lite"/>
    </source>
</evidence>
<dbReference type="Gene3D" id="1.10.357.10">
    <property type="entry name" value="Tetracycline Repressor, domain 2"/>
    <property type="match status" value="1"/>
</dbReference>
<feature type="compositionally biased region" description="Basic and acidic residues" evidence="6">
    <location>
        <begin position="34"/>
        <end position="48"/>
    </location>
</feature>
<dbReference type="AlphaFoldDB" id="A0A1H0EYM6"/>
<dbReference type="InterPro" id="IPR050109">
    <property type="entry name" value="HTH-type_TetR-like_transc_reg"/>
</dbReference>
<dbReference type="InterPro" id="IPR001647">
    <property type="entry name" value="HTH_TetR"/>
</dbReference>
<feature type="region of interest" description="Disordered" evidence="6">
    <location>
        <begin position="1"/>
        <end position="64"/>
    </location>
</feature>
<dbReference type="SUPFAM" id="SSF48498">
    <property type="entry name" value="Tetracyclin repressor-like, C-terminal domain"/>
    <property type="match status" value="1"/>
</dbReference>
<dbReference type="Gene3D" id="1.10.10.60">
    <property type="entry name" value="Homeodomain-like"/>
    <property type="match status" value="1"/>
</dbReference>
<dbReference type="InterPro" id="IPR009057">
    <property type="entry name" value="Homeodomain-like_sf"/>
</dbReference>
<dbReference type="STRING" id="1052260.SAMN05660199_00902"/>
<gene>
    <name evidence="8" type="ORF">SAMN05660199_00902</name>
</gene>